<feature type="region of interest" description="Disordered" evidence="1">
    <location>
        <begin position="316"/>
        <end position="337"/>
    </location>
</feature>
<feature type="domain" description="Heterokaryon incompatibility" evidence="2">
    <location>
        <begin position="128"/>
        <end position="255"/>
    </location>
</feature>
<dbReference type="Proteomes" id="UP000050424">
    <property type="component" value="Unassembled WGS sequence"/>
</dbReference>
<sequence length="337" mass="38793">MVMSHKHLDPLSREIRLLEIQPSHHLDDPIKCRLVTVRHSKELEYIALSSLYGDPAETETIFASSRPVTITAHLALALRYMRAVFYPGILQRCQRMPPSRLQSVPRWLKHLFASNSSQSRDGDASRPGVLRVWLDFLCVNQNDEGEKTKQLSEMKYIYDYADLVVGWLGEKTEHTDITITTMEEIEEAMPPYWGEPSHRKSHPEDYSPTHVWTKSIKYMWDKGPNGEPPFLMPRWLGCVEFMTRPYFQRHWIVEEIATASFPAFLVGDTLVPWRQVLSLYRLMEEFKFYPSDVFPGHLSAEVASVPLETAQKLLDEYAKEKPSRDPGSSESLPGSLG</sequence>
<evidence type="ECO:0000313" key="3">
    <source>
        <dbReference type="EMBL" id="KPM34917.1"/>
    </source>
</evidence>
<gene>
    <name evidence="3" type="ORF">AK830_g11650</name>
</gene>
<dbReference type="InterPro" id="IPR010730">
    <property type="entry name" value="HET"/>
</dbReference>
<accession>A0A0P7ACE5</accession>
<dbReference type="PANTHER" id="PTHR24148:SF73">
    <property type="entry name" value="HET DOMAIN PROTEIN (AFU_ORTHOLOGUE AFUA_8G01020)"/>
    <property type="match status" value="1"/>
</dbReference>
<proteinExistence type="predicted"/>
<name>A0A0P7ACE5_9HYPO</name>
<evidence type="ECO:0000256" key="1">
    <source>
        <dbReference type="SAM" id="MobiDB-lite"/>
    </source>
</evidence>
<keyword evidence="4" id="KW-1185">Reference proteome</keyword>
<dbReference type="PANTHER" id="PTHR24148">
    <property type="entry name" value="ANKYRIN REPEAT DOMAIN-CONTAINING PROTEIN 39 HOMOLOG-RELATED"/>
    <property type="match status" value="1"/>
</dbReference>
<dbReference type="OrthoDB" id="5386682at2759"/>
<evidence type="ECO:0000259" key="2">
    <source>
        <dbReference type="Pfam" id="PF06985"/>
    </source>
</evidence>
<organism evidence="3 4">
    <name type="scientific">Neonectria ditissima</name>
    <dbReference type="NCBI Taxonomy" id="78410"/>
    <lineage>
        <taxon>Eukaryota</taxon>
        <taxon>Fungi</taxon>
        <taxon>Dikarya</taxon>
        <taxon>Ascomycota</taxon>
        <taxon>Pezizomycotina</taxon>
        <taxon>Sordariomycetes</taxon>
        <taxon>Hypocreomycetidae</taxon>
        <taxon>Hypocreales</taxon>
        <taxon>Nectriaceae</taxon>
        <taxon>Neonectria</taxon>
    </lineage>
</organism>
<evidence type="ECO:0000313" key="4">
    <source>
        <dbReference type="Proteomes" id="UP000050424"/>
    </source>
</evidence>
<protein>
    <recommendedName>
        <fullName evidence="2">Heterokaryon incompatibility domain-containing protein</fullName>
    </recommendedName>
</protein>
<dbReference type="InterPro" id="IPR052895">
    <property type="entry name" value="HetReg/Transcr_Mod"/>
</dbReference>
<dbReference type="EMBL" id="LKCW01000289">
    <property type="protein sequence ID" value="KPM34917.1"/>
    <property type="molecule type" value="Genomic_DNA"/>
</dbReference>
<dbReference type="Pfam" id="PF06985">
    <property type="entry name" value="HET"/>
    <property type="match status" value="1"/>
</dbReference>
<feature type="compositionally biased region" description="Low complexity" evidence="1">
    <location>
        <begin position="326"/>
        <end position="337"/>
    </location>
</feature>
<dbReference type="AlphaFoldDB" id="A0A0P7ACE5"/>
<reference evidence="3 4" key="1">
    <citation type="submission" date="2015-09" db="EMBL/GenBank/DDBJ databases">
        <title>Draft genome of a European isolate of the apple canker pathogen Neonectria ditissima.</title>
        <authorList>
            <person name="Gomez-Cortecero A."/>
            <person name="Harrison R.J."/>
            <person name="Armitage A.D."/>
        </authorList>
    </citation>
    <scope>NUCLEOTIDE SEQUENCE [LARGE SCALE GENOMIC DNA]</scope>
    <source>
        <strain evidence="3 4">R09/05</strain>
    </source>
</reference>
<comment type="caution">
    <text evidence="3">The sequence shown here is derived from an EMBL/GenBank/DDBJ whole genome shotgun (WGS) entry which is preliminary data.</text>
</comment>